<keyword evidence="1" id="KW-0175">Coiled coil</keyword>
<organism evidence="2 3">
    <name type="scientific">Rhodocollybia butyracea</name>
    <dbReference type="NCBI Taxonomy" id="206335"/>
    <lineage>
        <taxon>Eukaryota</taxon>
        <taxon>Fungi</taxon>
        <taxon>Dikarya</taxon>
        <taxon>Basidiomycota</taxon>
        <taxon>Agaricomycotina</taxon>
        <taxon>Agaricomycetes</taxon>
        <taxon>Agaricomycetidae</taxon>
        <taxon>Agaricales</taxon>
        <taxon>Marasmiineae</taxon>
        <taxon>Omphalotaceae</taxon>
        <taxon>Rhodocollybia</taxon>
    </lineage>
</organism>
<evidence type="ECO:0008006" key="4">
    <source>
        <dbReference type="Google" id="ProtNLM"/>
    </source>
</evidence>
<comment type="caution">
    <text evidence="2">The sequence shown here is derived from an EMBL/GenBank/DDBJ whole genome shotgun (WGS) entry which is preliminary data.</text>
</comment>
<dbReference type="Gene3D" id="3.80.10.10">
    <property type="entry name" value="Ribonuclease Inhibitor"/>
    <property type="match status" value="1"/>
</dbReference>
<dbReference type="Gene3D" id="1.20.1280.50">
    <property type="match status" value="1"/>
</dbReference>
<dbReference type="InterPro" id="IPR032675">
    <property type="entry name" value="LRR_dom_sf"/>
</dbReference>
<proteinExistence type="predicted"/>
<evidence type="ECO:0000313" key="3">
    <source>
        <dbReference type="Proteomes" id="UP000772434"/>
    </source>
</evidence>
<dbReference type="SUPFAM" id="SSF52047">
    <property type="entry name" value="RNI-like"/>
    <property type="match status" value="1"/>
</dbReference>
<dbReference type="EMBL" id="JADNRY010000112">
    <property type="protein sequence ID" value="KAF9064909.1"/>
    <property type="molecule type" value="Genomic_DNA"/>
</dbReference>
<dbReference type="PANTHER" id="PTHR38926:SF5">
    <property type="entry name" value="F-BOX AND LEUCINE-RICH REPEAT PROTEIN 6"/>
    <property type="match status" value="1"/>
</dbReference>
<accession>A0A9P5U3U6</accession>
<protein>
    <recommendedName>
        <fullName evidence="4">F-box domain-containing protein</fullName>
    </recommendedName>
</protein>
<evidence type="ECO:0000313" key="2">
    <source>
        <dbReference type="EMBL" id="KAF9064909.1"/>
    </source>
</evidence>
<evidence type="ECO:0000256" key="1">
    <source>
        <dbReference type="SAM" id="Coils"/>
    </source>
</evidence>
<dbReference type="PANTHER" id="PTHR38926">
    <property type="entry name" value="F-BOX DOMAIN CONTAINING PROTEIN, EXPRESSED"/>
    <property type="match status" value="1"/>
</dbReference>
<name>A0A9P5U3U6_9AGAR</name>
<dbReference type="AlphaFoldDB" id="A0A9P5U3U6"/>
<gene>
    <name evidence="2" type="ORF">BDP27DRAFT_1425306</name>
</gene>
<feature type="coiled-coil region" evidence="1">
    <location>
        <begin position="44"/>
        <end position="85"/>
    </location>
</feature>
<dbReference type="OrthoDB" id="3266451at2759"/>
<dbReference type="Proteomes" id="UP000772434">
    <property type="component" value="Unassembled WGS sequence"/>
</dbReference>
<keyword evidence="3" id="KW-1185">Reference proteome</keyword>
<reference evidence="2" key="1">
    <citation type="submission" date="2020-11" db="EMBL/GenBank/DDBJ databases">
        <authorList>
            <consortium name="DOE Joint Genome Institute"/>
            <person name="Ahrendt S."/>
            <person name="Riley R."/>
            <person name="Andreopoulos W."/>
            <person name="Labutti K."/>
            <person name="Pangilinan J."/>
            <person name="Ruiz-Duenas F.J."/>
            <person name="Barrasa J.M."/>
            <person name="Sanchez-Garcia M."/>
            <person name="Camarero S."/>
            <person name="Miyauchi S."/>
            <person name="Serrano A."/>
            <person name="Linde D."/>
            <person name="Babiker R."/>
            <person name="Drula E."/>
            <person name="Ayuso-Fernandez I."/>
            <person name="Pacheco R."/>
            <person name="Padilla G."/>
            <person name="Ferreira P."/>
            <person name="Barriuso J."/>
            <person name="Kellner H."/>
            <person name="Castanera R."/>
            <person name="Alfaro M."/>
            <person name="Ramirez L."/>
            <person name="Pisabarro A.G."/>
            <person name="Kuo A."/>
            <person name="Tritt A."/>
            <person name="Lipzen A."/>
            <person name="He G."/>
            <person name="Yan M."/>
            <person name="Ng V."/>
            <person name="Cullen D."/>
            <person name="Martin F."/>
            <person name="Rosso M.-N."/>
            <person name="Henrissat B."/>
            <person name="Hibbett D."/>
            <person name="Martinez A.T."/>
            <person name="Grigoriev I.V."/>
        </authorList>
    </citation>
    <scope>NUCLEOTIDE SEQUENCE</scope>
    <source>
        <strain evidence="2">AH 40177</strain>
    </source>
</reference>
<sequence>MASLGSPCAQPLKTRINLSSEELEDLDRKLRLEFGPFVVSSERAEEIKRMLALADKDIEDHDSEVARLQKQIIVVQAEKQRLEKQQSKLRSLLSPIRKLSNEILLNIFQYVCEENFLQSYPWFLNWGPPTKLTSPIITYLPTMVISTVCSRWRTLALSSPNLWANVEVEIQAVSSDQAKALIGFTDTVARYLEKSGDWPLRVALSISVDDGTEFPSLIYLAQHAHRWRTFRLNGYESLRHHTIPSLWSELHFPLLTELDIPHGDLDCFEHSPRLCTLATNNILPSEAPYHQLRHLNLRKSFSKLVEALHRCPSIKSLELQGWENDPEYGACYTWPNITSLVIEAGDGFYPKSYMKMVLLSFALPSLRAIVLESDRIEPYPWSTENFISFISRSSCVISTLTLRSVSLSDSDLIAVLRVMPSLLHLEIDDKIMSGVYNTPRSPITSYLMLSLIQHELTSISLVPKLHTLHLDPNYRTRTFDDSAFVRMVESRWFRPGSDLSVTMSAMGRDCIRSVVLKFNWREVDAEVYKPLRVLDKEGLRVVVAGTNGIQV</sequence>